<dbReference type="RefSeq" id="WP_270024948.1">
    <property type="nucleotide sequence ID" value="NZ_JAPDDP010000014.1"/>
</dbReference>
<dbReference type="InterPro" id="IPR029063">
    <property type="entry name" value="SAM-dependent_MTases_sf"/>
</dbReference>
<comment type="caution">
    <text evidence="2">The sequence shown here is derived from an EMBL/GenBank/DDBJ whole genome shotgun (WGS) entry which is preliminary data.</text>
</comment>
<dbReference type="InterPro" id="IPR002723">
    <property type="entry name" value="BpsA_C"/>
</dbReference>
<organism evidence="2 3">
    <name type="scientific">Solirubrobacter phytolaccae</name>
    <dbReference type="NCBI Taxonomy" id="1404360"/>
    <lineage>
        <taxon>Bacteria</taxon>
        <taxon>Bacillati</taxon>
        <taxon>Actinomycetota</taxon>
        <taxon>Thermoleophilia</taxon>
        <taxon>Solirubrobacterales</taxon>
        <taxon>Solirubrobacteraceae</taxon>
        <taxon>Solirubrobacter</taxon>
    </lineage>
</organism>
<protein>
    <submittedName>
        <fullName evidence="2">Bis-aminopropyl spermidine synthase family protein</fullName>
    </submittedName>
</protein>
<dbReference type="Gene3D" id="3.40.50.150">
    <property type="entry name" value="Vaccinia Virus protein VP39"/>
    <property type="match status" value="1"/>
</dbReference>
<dbReference type="InterPro" id="IPR002052">
    <property type="entry name" value="DNA_methylase_N6_adenine_CS"/>
</dbReference>
<keyword evidence="3" id="KW-1185">Reference proteome</keyword>
<evidence type="ECO:0000313" key="2">
    <source>
        <dbReference type="EMBL" id="MDA0180633.1"/>
    </source>
</evidence>
<dbReference type="Proteomes" id="UP001147653">
    <property type="component" value="Unassembled WGS sequence"/>
</dbReference>
<name>A0A9X3S7R0_9ACTN</name>
<dbReference type="InterPro" id="IPR051720">
    <property type="entry name" value="rRNA_MeTrfase/Polyamine_Synth"/>
</dbReference>
<dbReference type="GO" id="GO:0006596">
    <property type="term" value="P:polyamine biosynthetic process"/>
    <property type="evidence" value="ECO:0007669"/>
    <property type="project" value="TreeGrafter"/>
</dbReference>
<gene>
    <name evidence="2" type="ORF">OJ997_10050</name>
</gene>
<dbReference type="GO" id="GO:0032259">
    <property type="term" value="P:methylation"/>
    <property type="evidence" value="ECO:0007669"/>
    <property type="project" value="InterPro"/>
</dbReference>
<evidence type="ECO:0000259" key="1">
    <source>
        <dbReference type="Pfam" id="PF01861"/>
    </source>
</evidence>
<dbReference type="AlphaFoldDB" id="A0A9X3S7R0"/>
<dbReference type="Pfam" id="PF01861">
    <property type="entry name" value="BpsA_C"/>
    <property type="match status" value="1"/>
</dbReference>
<dbReference type="GO" id="GO:0008168">
    <property type="term" value="F:methyltransferase activity"/>
    <property type="evidence" value="ECO:0007669"/>
    <property type="project" value="InterPro"/>
</dbReference>
<evidence type="ECO:0000313" key="3">
    <source>
        <dbReference type="Proteomes" id="UP001147653"/>
    </source>
</evidence>
<dbReference type="PANTHER" id="PTHR23290:SF0">
    <property type="entry name" value="RRNA N6-ADENOSINE-METHYLTRANSFERASE METTL5"/>
    <property type="match status" value="1"/>
</dbReference>
<feature type="domain" description="N(4)-bis(aminopropyl)spermidine synthase C-terminal" evidence="1">
    <location>
        <begin position="63"/>
        <end position="248"/>
    </location>
</feature>
<proteinExistence type="predicted"/>
<dbReference type="PANTHER" id="PTHR23290">
    <property type="entry name" value="RRNA N6-ADENOSINE-METHYLTRANSFERASE METTL5"/>
    <property type="match status" value="1"/>
</dbReference>
<accession>A0A9X3S7R0</accession>
<dbReference type="GO" id="GO:0003676">
    <property type="term" value="F:nucleic acid binding"/>
    <property type="evidence" value="ECO:0007669"/>
    <property type="project" value="InterPro"/>
</dbReference>
<reference evidence="2" key="1">
    <citation type="submission" date="2022-10" db="EMBL/GenBank/DDBJ databases">
        <title>The WGS of Solirubrobacter phytolaccae KCTC 29190.</title>
        <authorList>
            <person name="Jiang Z."/>
        </authorList>
    </citation>
    <scope>NUCLEOTIDE SEQUENCE</scope>
    <source>
        <strain evidence="2">KCTC 29190</strain>
    </source>
</reference>
<sequence length="421" mass="45498">MIRETWGIHARALDRLALARRGTENVAELVAASSISRRGVQEALREPNYEPPADVSRPLDVATVKAWQAQLPAPDRNLDHVAATPETAIKRARFLHEVYWLDGAHLICVGDRDLTSLAVATVSPGVRVTVVDVDERVLATIRAIAKADGLNVQTAFADLRLGPPASLRETGDLAFTDPPYTPEGVQLFAARGLQLLRQDDHARVLIAYGHGEAQSALGYGVQEAIHDLRLEIEALYPRFNRYEGAEAIGGASSLYVTRPTRRTWAAADKKGRASARIYSGGSSSLESDAPALPDLGGARRERLEVDVTGHPALALRVLLAAPARTVVVRGAGELPDLSQLYTREGDTFTLRDGTLLRAIADRSKSKLGNAWREAVIAATPMTKNEARALVAGHARTSDLLERRLIELPRDGLEDLLAALAG</sequence>
<dbReference type="SUPFAM" id="SSF53335">
    <property type="entry name" value="S-adenosyl-L-methionine-dependent methyltransferases"/>
    <property type="match status" value="1"/>
</dbReference>
<dbReference type="EMBL" id="JAPDDP010000014">
    <property type="protein sequence ID" value="MDA0180633.1"/>
    <property type="molecule type" value="Genomic_DNA"/>
</dbReference>
<dbReference type="PROSITE" id="PS00092">
    <property type="entry name" value="N6_MTASE"/>
    <property type="match status" value="1"/>
</dbReference>